<comment type="caution">
    <text evidence="3">The sequence shown here is derived from an EMBL/GenBank/DDBJ whole genome shotgun (WGS) entry which is preliminary data.</text>
</comment>
<evidence type="ECO:0000313" key="3">
    <source>
        <dbReference type="EMBL" id="KAL0965633.1"/>
    </source>
</evidence>
<evidence type="ECO:0000256" key="2">
    <source>
        <dbReference type="SAM" id="Phobius"/>
    </source>
</evidence>
<gene>
    <name evidence="3" type="ORF">UPYG_G00283760</name>
</gene>
<dbReference type="EMBL" id="JAGEUA010000009">
    <property type="protein sequence ID" value="KAL0965633.1"/>
    <property type="molecule type" value="Genomic_DNA"/>
</dbReference>
<keyword evidence="2" id="KW-1133">Transmembrane helix</keyword>
<feature type="region of interest" description="Disordered" evidence="1">
    <location>
        <begin position="43"/>
        <end position="72"/>
    </location>
</feature>
<sequence>MLWCFVIVHKEIIQRQDCAIELCQDQPTTATVTQFLPVSFGEVQPEKSDNPPVQGQSGPVKTQEGISQPFRHGPMKKDLGVLGYVLATILMVIITMLGSGITAAFFYQSPGSSSSGGSRNKRHPLQRMTRWGQGAGRGPLRAWAGTSEEQDEHML</sequence>
<reference evidence="3 4" key="1">
    <citation type="submission" date="2024-06" db="EMBL/GenBank/DDBJ databases">
        <authorList>
            <person name="Pan Q."/>
            <person name="Wen M."/>
            <person name="Jouanno E."/>
            <person name="Zahm M."/>
            <person name="Klopp C."/>
            <person name="Cabau C."/>
            <person name="Louis A."/>
            <person name="Berthelot C."/>
            <person name="Parey E."/>
            <person name="Roest Crollius H."/>
            <person name="Montfort J."/>
            <person name="Robinson-Rechavi M."/>
            <person name="Bouchez O."/>
            <person name="Lampietro C."/>
            <person name="Lopez Roques C."/>
            <person name="Donnadieu C."/>
            <person name="Postlethwait J."/>
            <person name="Bobe J."/>
            <person name="Verreycken H."/>
            <person name="Guiguen Y."/>
        </authorList>
    </citation>
    <scope>NUCLEOTIDE SEQUENCE [LARGE SCALE GENOMIC DNA]</scope>
    <source>
        <strain evidence="3">Up_M1</strain>
        <tissue evidence="3">Testis</tissue>
    </source>
</reference>
<evidence type="ECO:0000313" key="4">
    <source>
        <dbReference type="Proteomes" id="UP001557470"/>
    </source>
</evidence>
<feature type="region of interest" description="Disordered" evidence="1">
    <location>
        <begin position="110"/>
        <end position="155"/>
    </location>
</feature>
<feature type="transmembrane region" description="Helical" evidence="2">
    <location>
        <begin position="81"/>
        <end position="107"/>
    </location>
</feature>
<name>A0ABD0W7X1_UMBPY</name>
<dbReference type="AlphaFoldDB" id="A0ABD0W7X1"/>
<dbReference type="Proteomes" id="UP001557470">
    <property type="component" value="Unassembled WGS sequence"/>
</dbReference>
<accession>A0ABD0W7X1</accession>
<proteinExistence type="predicted"/>
<keyword evidence="2" id="KW-0472">Membrane</keyword>
<keyword evidence="4" id="KW-1185">Reference proteome</keyword>
<protein>
    <submittedName>
        <fullName evidence="3">Uncharacterized protein</fullName>
    </submittedName>
</protein>
<organism evidence="3 4">
    <name type="scientific">Umbra pygmaea</name>
    <name type="common">Eastern mudminnow</name>
    <dbReference type="NCBI Taxonomy" id="75934"/>
    <lineage>
        <taxon>Eukaryota</taxon>
        <taxon>Metazoa</taxon>
        <taxon>Chordata</taxon>
        <taxon>Craniata</taxon>
        <taxon>Vertebrata</taxon>
        <taxon>Euteleostomi</taxon>
        <taxon>Actinopterygii</taxon>
        <taxon>Neopterygii</taxon>
        <taxon>Teleostei</taxon>
        <taxon>Protacanthopterygii</taxon>
        <taxon>Esociformes</taxon>
        <taxon>Umbridae</taxon>
        <taxon>Umbra</taxon>
    </lineage>
</organism>
<keyword evidence="2" id="KW-0812">Transmembrane</keyword>
<evidence type="ECO:0000256" key="1">
    <source>
        <dbReference type="SAM" id="MobiDB-lite"/>
    </source>
</evidence>
<feature type="compositionally biased region" description="Polar residues" evidence="1">
    <location>
        <begin position="51"/>
        <end position="66"/>
    </location>
</feature>